<dbReference type="Proteomes" id="UP000330807">
    <property type="component" value="Unassembled WGS sequence"/>
</dbReference>
<gene>
    <name evidence="1" type="ORF">LMKDKBCB_01973</name>
</gene>
<name>A0A5K1J4X7_9ACTN</name>
<protein>
    <submittedName>
        <fullName evidence="1">Uncharacterized protein</fullName>
    </submittedName>
</protein>
<dbReference type="AlphaFoldDB" id="A0A5K1J4X7"/>
<evidence type="ECO:0000313" key="1">
    <source>
        <dbReference type="EMBL" id="VWL98357.1"/>
    </source>
</evidence>
<accession>A0A5K1J4X7</accession>
<evidence type="ECO:0000313" key="2">
    <source>
        <dbReference type="Proteomes" id="UP000330807"/>
    </source>
</evidence>
<dbReference type="EMBL" id="CABWIH010000039">
    <property type="protein sequence ID" value="VWL98357.1"/>
    <property type="molecule type" value="Genomic_DNA"/>
</dbReference>
<reference evidence="1 2" key="1">
    <citation type="submission" date="2019-10" db="EMBL/GenBank/DDBJ databases">
        <authorList>
            <person name="Wolf R A."/>
        </authorList>
    </citation>
    <scope>NUCLEOTIDE SEQUENCE [LARGE SCALE GENOMIC DNA]</scope>
    <source>
        <strain evidence="1">Collinsella_aerofaciens_AK_138A</strain>
    </source>
</reference>
<sequence>MKIYLYLASRGYELSAGRIGKLECDFIARRRNAYANIQVSMSIADRGVEEREYRPFGRIRDGYPRYLFTLDPLLQEMDGVRHLNMASFMQDSGDLI</sequence>
<proteinExistence type="predicted"/>
<organism evidence="1 2">
    <name type="scientific">Collinsella aerofaciens</name>
    <dbReference type="NCBI Taxonomy" id="74426"/>
    <lineage>
        <taxon>Bacteria</taxon>
        <taxon>Bacillati</taxon>
        <taxon>Actinomycetota</taxon>
        <taxon>Coriobacteriia</taxon>
        <taxon>Coriobacteriales</taxon>
        <taxon>Coriobacteriaceae</taxon>
        <taxon>Collinsella</taxon>
    </lineage>
</organism>